<comment type="caution">
    <text evidence="7">Lacks conserved residue(s) required for the propagation of feature annotation.</text>
</comment>
<dbReference type="InterPro" id="IPR036286">
    <property type="entry name" value="LexA/Signal_pep-like_sf"/>
</dbReference>
<organism evidence="10 11">
    <name type="scientific">Kitasatospora atroaurantiaca</name>
    <dbReference type="NCBI Taxonomy" id="285545"/>
    <lineage>
        <taxon>Bacteria</taxon>
        <taxon>Bacillati</taxon>
        <taxon>Actinomycetota</taxon>
        <taxon>Actinomycetes</taxon>
        <taxon>Kitasatosporales</taxon>
        <taxon>Streptomycetaceae</taxon>
        <taxon>Kitasatospora</taxon>
    </lineage>
</organism>
<evidence type="ECO:0000256" key="3">
    <source>
        <dbReference type="ARBA" id="ARBA00009370"/>
    </source>
</evidence>
<evidence type="ECO:0000313" key="11">
    <source>
        <dbReference type="Proteomes" id="UP000318416"/>
    </source>
</evidence>
<dbReference type="InterPro" id="IPR000223">
    <property type="entry name" value="Pept_S26A_signal_pept_1"/>
</dbReference>
<dbReference type="GO" id="GO:0005886">
    <property type="term" value="C:plasma membrane"/>
    <property type="evidence" value="ECO:0007669"/>
    <property type="project" value="UniProtKB-SubCell"/>
</dbReference>
<dbReference type="PRINTS" id="PR00727">
    <property type="entry name" value="LEADERPTASE"/>
</dbReference>
<feature type="region of interest" description="Disordered" evidence="8">
    <location>
        <begin position="1"/>
        <end position="84"/>
    </location>
</feature>
<dbReference type="CDD" id="cd06530">
    <property type="entry name" value="S26_SPase_I"/>
    <property type="match status" value="1"/>
</dbReference>
<evidence type="ECO:0000256" key="5">
    <source>
        <dbReference type="ARBA" id="ARBA00022801"/>
    </source>
</evidence>
<dbReference type="PANTHER" id="PTHR43390">
    <property type="entry name" value="SIGNAL PEPTIDASE I"/>
    <property type="match status" value="1"/>
</dbReference>
<name>A0A561EVV8_9ACTN</name>
<evidence type="ECO:0000256" key="6">
    <source>
        <dbReference type="PIRSR" id="PIRSR600223-1"/>
    </source>
</evidence>
<dbReference type="AlphaFoldDB" id="A0A561EVV8"/>
<protein>
    <recommendedName>
        <fullName evidence="4 7">Signal peptidase I</fullName>
        <ecNumber evidence="4 7">3.4.21.89</ecNumber>
    </recommendedName>
</protein>
<feature type="compositionally biased region" description="Gly residues" evidence="8">
    <location>
        <begin position="46"/>
        <end position="59"/>
    </location>
</feature>
<keyword evidence="7" id="KW-1133">Transmembrane helix</keyword>
<evidence type="ECO:0000256" key="1">
    <source>
        <dbReference type="ARBA" id="ARBA00000677"/>
    </source>
</evidence>
<dbReference type="NCBIfam" id="TIGR02227">
    <property type="entry name" value="sigpep_I_bact"/>
    <property type="match status" value="1"/>
</dbReference>
<keyword evidence="7" id="KW-0472">Membrane</keyword>
<dbReference type="PROSITE" id="PS00761">
    <property type="entry name" value="SPASE_I_3"/>
    <property type="match status" value="1"/>
</dbReference>
<dbReference type="Proteomes" id="UP000318416">
    <property type="component" value="Unassembled WGS sequence"/>
</dbReference>
<feature type="active site" evidence="6">
    <location>
        <position position="195"/>
    </location>
</feature>
<reference evidence="10 11" key="1">
    <citation type="submission" date="2019-06" db="EMBL/GenBank/DDBJ databases">
        <title>Sequencing the genomes of 1000 actinobacteria strains.</title>
        <authorList>
            <person name="Klenk H.-P."/>
        </authorList>
    </citation>
    <scope>NUCLEOTIDE SEQUENCE [LARGE SCALE GENOMIC DNA]</scope>
    <source>
        <strain evidence="10 11">DSM 41649</strain>
    </source>
</reference>
<dbReference type="GO" id="GO:0004252">
    <property type="term" value="F:serine-type endopeptidase activity"/>
    <property type="evidence" value="ECO:0007669"/>
    <property type="project" value="InterPro"/>
</dbReference>
<gene>
    <name evidence="10" type="ORF">FB465_4866</name>
</gene>
<dbReference type="SUPFAM" id="SSF51306">
    <property type="entry name" value="LexA/Signal peptidase"/>
    <property type="match status" value="1"/>
</dbReference>
<evidence type="ECO:0000259" key="9">
    <source>
        <dbReference type="Pfam" id="PF10502"/>
    </source>
</evidence>
<dbReference type="PANTHER" id="PTHR43390:SF1">
    <property type="entry name" value="CHLOROPLAST PROCESSING PEPTIDASE"/>
    <property type="match status" value="1"/>
</dbReference>
<accession>A0A561EVV8</accession>
<proteinExistence type="inferred from homology"/>
<keyword evidence="11" id="KW-1185">Reference proteome</keyword>
<feature type="domain" description="Peptidase S26" evidence="9">
    <location>
        <begin position="91"/>
        <end position="286"/>
    </location>
</feature>
<evidence type="ECO:0000256" key="7">
    <source>
        <dbReference type="RuleBase" id="RU362042"/>
    </source>
</evidence>
<evidence type="ECO:0000313" key="10">
    <source>
        <dbReference type="EMBL" id="TWE19738.1"/>
    </source>
</evidence>
<keyword evidence="7" id="KW-0812">Transmembrane</keyword>
<keyword evidence="7" id="KW-0645">Protease</keyword>
<feature type="transmembrane region" description="Helical" evidence="7">
    <location>
        <begin position="94"/>
        <end position="114"/>
    </location>
</feature>
<feature type="transmembrane region" description="Helical" evidence="7">
    <location>
        <begin position="305"/>
        <end position="328"/>
    </location>
</feature>
<sequence length="333" mass="34993">MGDLVIGARSGGPEPEGVGSRMIRSTESAQPLEPVDDGTAAQAAGGSDGGPGRLGGSDGMDGSTDQSADEASEGTGGSSSRAPKQRSFWKELPILIGIALILALVIKTFFVQAFSIPSGSMQNTLQIGDRVLVDKLTPWFGAEPERGEVVVFHDPGGWLNDEPTQQSNNSFVRGLQNVLSFIGLMPSANEKDLIKRVIAVGGDTVECQGSGPVKVNGVALNEPYIFPGAVPCGDKPFGPVKVPDGRIWVMGDHRNDSLDSRFHQDQPGGGTVPVDNVIGRAFVVAWPISNWATLPVPSTFDQKGLASAVLPFAPAAGAAAAVPAVWWLRRYRR</sequence>
<dbReference type="GO" id="GO:0009003">
    <property type="term" value="F:signal peptidase activity"/>
    <property type="evidence" value="ECO:0007669"/>
    <property type="project" value="UniProtKB-EC"/>
</dbReference>
<dbReference type="EC" id="3.4.21.89" evidence="4 7"/>
<dbReference type="InterPro" id="IPR019758">
    <property type="entry name" value="Pept_S26A_signal_pept_1_CS"/>
</dbReference>
<comment type="similarity">
    <text evidence="3 7">Belongs to the peptidase S26 family.</text>
</comment>
<dbReference type="InterPro" id="IPR019533">
    <property type="entry name" value="Peptidase_S26"/>
</dbReference>
<comment type="caution">
    <text evidence="10">The sequence shown here is derived from an EMBL/GenBank/DDBJ whole genome shotgun (WGS) entry which is preliminary data.</text>
</comment>
<dbReference type="RefSeq" id="WP_246192807.1">
    <property type="nucleotide sequence ID" value="NZ_BAAABR010000049.1"/>
</dbReference>
<keyword evidence="5 7" id="KW-0378">Hydrolase</keyword>
<dbReference type="EMBL" id="VIVR01000001">
    <property type="protein sequence ID" value="TWE19738.1"/>
    <property type="molecule type" value="Genomic_DNA"/>
</dbReference>
<evidence type="ECO:0000256" key="4">
    <source>
        <dbReference type="ARBA" id="ARBA00013208"/>
    </source>
</evidence>
<evidence type="ECO:0000256" key="2">
    <source>
        <dbReference type="ARBA" id="ARBA00004401"/>
    </source>
</evidence>
<dbReference type="Pfam" id="PF10502">
    <property type="entry name" value="Peptidase_S26"/>
    <property type="match status" value="1"/>
</dbReference>
<comment type="subcellular location">
    <subcellularLocation>
        <location evidence="2">Cell membrane</location>
        <topology evidence="2">Single-pass type II membrane protein</topology>
    </subcellularLocation>
    <subcellularLocation>
        <location evidence="7">Membrane</location>
        <topology evidence="7">Single-pass type II membrane protein</topology>
    </subcellularLocation>
</comment>
<comment type="catalytic activity">
    <reaction evidence="1 7">
        <text>Cleavage of hydrophobic, N-terminal signal or leader sequences from secreted and periplasmic proteins.</text>
        <dbReference type="EC" id="3.4.21.89"/>
    </reaction>
</comment>
<feature type="active site" evidence="6">
    <location>
        <position position="120"/>
    </location>
</feature>
<dbReference type="Gene3D" id="2.10.109.10">
    <property type="entry name" value="Umud Fragment, subunit A"/>
    <property type="match status" value="1"/>
</dbReference>
<evidence type="ECO:0000256" key="8">
    <source>
        <dbReference type="SAM" id="MobiDB-lite"/>
    </source>
</evidence>
<dbReference type="GO" id="GO:0006465">
    <property type="term" value="P:signal peptide processing"/>
    <property type="evidence" value="ECO:0007669"/>
    <property type="project" value="InterPro"/>
</dbReference>